<dbReference type="EMBL" id="AP009385">
    <property type="protein sequence ID" value="BAG42033.1"/>
    <property type="molecule type" value="Genomic_DNA"/>
</dbReference>
<sequence>MLSNVFRFRFPRNPIRDLHISGPYCSARADGLTPLLRPGARAGCPMDAAPKVARQPRALEREAFLFPATQRSELRRGR</sequence>
<protein>
    <submittedName>
        <fullName evidence="1">Uncharacterized protein</fullName>
    </submittedName>
</protein>
<name>A0A0H3KAY2_BURM1</name>
<organism evidence="1 2">
    <name type="scientific">Burkholderia multivorans (strain ATCC 17616 / 249)</name>
    <dbReference type="NCBI Taxonomy" id="395019"/>
    <lineage>
        <taxon>Bacteria</taxon>
        <taxon>Pseudomonadati</taxon>
        <taxon>Pseudomonadota</taxon>
        <taxon>Betaproteobacteria</taxon>
        <taxon>Burkholderiales</taxon>
        <taxon>Burkholderiaceae</taxon>
        <taxon>Burkholderia</taxon>
        <taxon>Burkholderia cepacia complex</taxon>
    </lineage>
</organism>
<dbReference type="KEGG" id="bmj:BMULJ_00048"/>
<proteinExistence type="predicted"/>
<dbReference type="HOGENOM" id="CLU_176091_0_0_4"/>
<dbReference type="Proteomes" id="UP000008815">
    <property type="component" value="Chromosome 1"/>
</dbReference>
<reference evidence="1 2" key="1">
    <citation type="submission" date="2007-04" db="EMBL/GenBank/DDBJ databases">
        <title>Complete genome sequence of Burkholderia multivorans ATCC 17616.</title>
        <authorList>
            <person name="Ohtsubo Y."/>
            <person name="Yamashita A."/>
            <person name="Kurokawa K."/>
            <person name="Takami H."/>
            <person name="Yuhara S."/>
            <person name="Nishiyama E."/>
            <person name="Endo R."/>
            <person name="Miyazaki R."/>
            <person name="Ono A."/>
            <person name="Yano K."/>
            <person name="Ito M."/>
            <person name="Sota M."/>
            <person name="Yuji N."/>
            <person name="Hattori M."/>
            <person name="Tsuda M."/>
        </authorList>
    </citation>
    <scope>NUCLEOTIDE SEQUENCE [LARGE SCALE GENOMIC DNA]</scope>
    <source>
        <strain evidence="2">ATCC 17616 / 249</strain>
    </source>
</reference>
<gene>
    <name evidence="1" type="ordered locus">BMULJ_00048</name>
</gene>
<dbReference type="AlphaFoldDB" id="A0A0H3KAY2"/>
<accession>A0A0H3KAY2</accession>
<dbReference type="STRING" id="395019.BMULJ_00048"/>
<evidence type="ECO:0000313" key="2">
    <source>
        <dbReference type="Proteomes" id="UP000008815"/>
    </source>
</evidence>
<evidence type="ECO:0000313" key="1">
    <source>
        <dbReference type="EMBL" id="BAG42033.1"/>
    </source>
</evidence>
<keyword evidence="2" id="KW-1185">Reference proteome</keyword>